<sequence>MSIARAPMPETVPETISETMSESEIVTPSDGAPGAPIRFDFARGGGARRECRAVCGDAGEQLALALVRYVCAGYMTASADCWDAAYACAEHAFGPIDGPSFVGRAGALVRALRTERRGGFAFFPASCAQVSGDEAELLGLVQAARAGDVAALDRALARVGGGGRCRGVLTAARALAVLLDRHARLTTGGVCGSPAATVGGPGIVN</sequence>
<evidence type="ECO:0000256" key="1">
    <source>
        <dbReference type="SAM" id="MobiDB-lite"/>
    </source>
</evidence>
<name>A0ABW5AF20_9BRAD</name>
<gene>
    <name evidence="2" type="ORF">ACFSOX_03555</name>
</gene>
<organism evidence="2 3">
    <name type="scientific">Rhodoplanes azumiensis</name>
    <dbReference type="NCBI Taxonomy" id="1897628"/>
    <lineage>
        <taxon>Bacteria</taxon>
        <taxon>Pseudomonadati</taxon>
        <taxon>Pseudomonadota</taxon>
        <taxon>Alphaproteobacteria</taxon>
        <taxon>Hyphomicrobiales</taxon>
        <taxon>Nitrobacteraceae</taxon>
        <taxon>Rhodoplanes</taxon>
    </lineage>
</organism>
<evidence type="ECO:0000313" key="3">
    <source>
        <dbReference type="Proteomes" id="UP001597314"/>
    </source>
</evidence>
<accession>A0ABW5AF20</accession>
<proteinExistence type="predicted"/>
<reference evidence="3" key="1">
    <citation type="journal article" date="2019" name="Int. J. Syst. Evol. Microbiol.">
        <title>The Global Catalogue of Microorganisms (GCM) 10K type strain sequencing project: providing services to taxonomists for standard genome sequencing and annotation.</title>
        <authorList>
            <consortium name="The Broad Institute Genomics Platform"/>
            <consortium name="The Broad Institute Genome Sequencing Center for Infectious Disease"/>
            <person name="Wu L."/>
            <person name="Ma J."/>
        </authorList>
    </citation>
    <scope>NUCLEOTIDE SEQUENCE [LARGE SCALE GENOMIC DNA]</scope>
    <source>
        <strain evidence="3">CGMCC 1.6774</strain>
    </source>
</reference>
<keyword evidence="3" id="KW-1185">Reference proteome</keyword>
<dbReference type="EMBL" id="JBHUIW010000002">
    <property type="protein sequence ID" value="MFD2181216.1"/>
    <property type="molecule type" value="Genomic_DNA"/>
</dbReference>
<comment type="caution">
    <text evidence="2">The sequence shown here is derived from an EMBL/GenBank/DDBJ whole genome shotgun (WGS) entry which is preliminary data.</text>
</comment>
<protein>
    <submittedName>
        <fullName evidence="2">Uncharacterized protein</fullName>
    </submittedName>
</protein>
<feature type="region of interest" description="Disordered" evidence="1">
    <location>
        <begin position="1"/>
        <end position="29"/>
    </location>
</feature>
<dbReference type="Proteomes" id="UP001597314">
    <property type="component" value="Unassembled WGS sequence"/>
</dbReference>
<feature type="compositionally biased region" description="Low complexity" evidence="1">
    <location>
        <begin position="14"/>
        <end position="25"/>
    </location>
</feature>
<evidence type="ECO:0000313" key="2">
    <source>
        <dbReference type="EMBL" id="MFD2181216.1"/>
    </source>
</evidence>
<dbReference type="RefSeq" id="WP_378476406.1">
    <property type="nucleotide sequence ID" value="NZ_JBHUIW010000002.1"/>
</dbReference>